<dbReference type="AlphaFoldDB" id="A0A3S9VR61"/>
<dbReference type="EMBL" id="CP032819">
    <property type="protein sequence ID" value="AZS29024.1"/>
    <property type="molecule type" value="Genomic_DNA"/>
</dbReference>
<evidence type="ECO:0000256" key="1">
    <source>
        <dbReference type="SAM" id="Phobius"/>
    </source>
</evidence>
<dbReference type="OrthoDB" id="981249at2"/>
<dbReference type="Pfam" id="PF19579">
    <property type="entry name" value="FtsL_2"/>
    <property type="match status" value="1"/>
</dbReference>
<feature type="transmembrane region" description="Helical" evidence="1">
    <location>
        <begin position="45"/>
        <end position="64"/>
    </location>
</feature>
<keyword evidence="1" id="KW-0812">Transmembrane</keyword>
<evidence type="ECO:0008006" key="4">
    <source>
        <dbReference type="Google" id="ProtNLM"/>
    </source>
</evidence>
<keyword evidence="3" id="KW-1185">Reference proteome</keyword>
<evidence type="ECO:0000313" key="3">
    <source>
        <dbReference type="Proteomes" id="UP000270673"/>
    </source>
</evidence>
<accession>A0A3S9VR61</accession>
<dbReference type="KEGG" id="buy:D8S85_05285"/>
<dbReference type="InterPro" id="IPR045755">
    <property type="entry name" value="FtsL-like"/>
</dbReference>
<protein>
    <recommendedName>
        <fullName evidence="4">Cell division protein FtsL</fullName>
    </recommendedName>
</protein>
<keyword evidence="1" id="KW-1133">Transmembrane helix</keyword>
<organism evidence="2 3">
    <name type="scientific">Butyricimonas faecalis</name>
    <dbReference type="NCBI Taxonomy" id="2093856"/>
    <lineage>
        <taxon>Bacteria</taxon>
        <taxon>Pseudomonadati</taxon>
        <taxon>Bacteroidota</taxon>
        <taxon>Bacteroidia</taxon>
        <taxon>Bacteroidales</taxon>
        <taxon>Odoribacteraceae</taxon>
        <taxon>Butyricimonas</taxon>
    </lineage>
</organism>
<name>A0A3S9VR61_9BACT</name>
<dbReference type="Proteomes" id="UP000270673">
    <property type="component" value="Chromosome"/>
</dbReference>
<gene>
    <name evidence="2" type="ORF">D8S85_05285</name>
</gene>
<dbReference type="RefSeq" id="WP_106479888.1">
    <property type="nucleotide sequence ID" value="NZ_CP032819.1"/>
</dbReference>
<sequence length="125" mass="14506">MVWFKKKKVKDFVPPLQEQKEVLGDSMKELLDGRLLADTVLRKNIGFILFLTFLGIVYIANGYATEKLYMKKVRMEKELSELRFESITTASELMRISVPSEVERRIQEAGLDLVQSKEPPTKIKR</sequence>
<proteinExistence type="predicted"/>
<keyword evidence="1" id="KW-0472">Membrane</keyword>
<reference evidence="2 3" key="1">
    <citation type="submission" date="2018-10" db="EMBL/GenBank/DDBJ databases">
        <title>Butyricimonas faecalis sp. nov., isolated from human faeces and emended description of the genus Butyricimonas.</title>
        <authorList>
            <person name="Le Roy T."/>
            <person name="Van der Smissen P."/>
            <person name="Paquot A."/>
            <person name="Delzenne N."/>
            <person name="Muccioli G."/>
            <person name="Collet J.-F."/>
            <person name="Cani P.D."/>
        </authorList>
    </citation>
    <scope>NUCLEOTIDE SEQUENCE [LARGE SCALE GENOMIC DNA]</scope>
    <source>
        <strain evidence="2 3">H184</strain>
    </source>
</reference>
<evidence type="ECO:0000313" key="2">
    <source>
        <dbReference type="EMBL" id="AZS29024.1"/>
    </source>
</evidence>